<dbReference type="KEGG" id="tml:GSTUM_00001610001"/>
<evidence type="ECO:0000313" key="2">
    <source>
        <dbReference type="Proteomes" id="UP000006911"/>
    </source>
</evidence>
<evidence type="ECO:0000313" key="1">
    <source>
        <dbReference type="EMBL" id="CAZ79916.1"/>
    </source>
</evidence>
<dbReference type="FunCoup" id="D5G5X3">
    <property type="interactions" value="44"/>
</dbReference>
<accession>D5G5X3</accession>
<dbReference type="Proteomes" id="UP000006911">
    <property type="component" value="Unassembled WGS sequence"/>
</dbReference>
<dbReference type="GO" id="GO:0031624">
    <property type="term" value="F:ubiquitin conjugating enzyme binding"/>
    <property type="evidence" value="ECO:0007669"/>
    <property type="project" value="TreeGrafter"/>
</dbReference>
<dbReference type="OMA" id="QAMKVFY"/>
<dbReference type="STRING" id="656061.D5G5X3"/>
<gene>
    <name evidence="1" type="ORF">GSTUM_00001610001</name>
</gene>
<dbReference type="GO" id="GO:0006513">
    <property type="term" value="P:protein monoubiquitination"/>
    <property type="evidence" value="ECO:0007669"/>
    <property type="project" value="TreeGrafter"/>
</dbReference>
<dbReference type="InterPro" id="IPR019193">
    <property type="entry name" value="UBQ-conj_enz_E2-bd_prot"/>
</dbReference>
<dbReference type="GO" id="GO:0061630">
    <property type="term" value="F:ubiquitin protein ligase activity"/>
    <property type="evidence" value="ECO:0007669"/>
    <property type="project" value="TreeGrafter"/>
</dbReference>
<dbReference type="PANTHER" id="PTHR31531">
    <property type="entry name" value="E3 UBIQUITIN-PROTEIN LIGASE E3D FAMILY MEMBER"/>
    <property type="match status" value="1"/>
</dbReference>
<proteinExistence type="predicted"/>
<organism evidence="1 2">
    <name type="scientific">Tuber melanosporum (strain Mel28)</name>
    <name type="common">Perigord black truffle</name>
    <dbReference type="NCBI Taxonomy" id="656061"/>
    <lineage>
        <taxon>Eukaryota</taxon>
        <taxon>Fungi</taxon>
        <taxon>Dikarya</taxon>
        <taxon>Ascomycota</taxon>
        <taxon>Pezizomycotina</taxon>
        <taxon>Pezizomycetes</taxon>
        <taxon>Pezizales</taxon>
        <taxon>Tuberaceae</taxon>
        <taxon>Tuber</taxon>
    </lineage>
</organism>
<dbReference type="eggNOG" id="KOG4784">
    <property type="taxonomic scope" value="Eukaryota"/>
</dbReference>
<dbReference type="PANTHER" id="PTHR31531:SF2">
    <property type="entry name" value="E3 UBIQUITIN-PROTEIN LIGASE E3D"/>
    <property type="match status" value="1"/>
</dbReference>
<reference evidence="1 2" key="1">
    <citation type="journal article" date="2010" name="Nature">
        <title>Perigord black truffle genome uncovers evolutionary origins and mechanisms of symbiosis.</title>
        <authorList>
            <person name="Martin F."/>
            <person name="Kohler A."/>
            <person name="Murat C."/>
            <person name="Balestrini R."/>
            <person name="Coutinho P.M."/>
            <person name="Jaillon O."/>
            <person name="Montanini B."/>
            <person name="Morin E."/>
            <person name="Noel B."/>
            <person name="Percudani R."/>
            <person name="Porcel B."/>
            <person name="Rubini A."/>
            <person name="Amicucci A."/>
            <person name="Amselem J."/>
            <person name="Anthouard V."/>
            <person name="Arcioni S."/>
            <person name="Artiguenave F."/>
            <person name="Aury J.M."/>
            <person name="Ballario P."/>
            <person name="Bolchi A."/>
            <person name="Brenna A."/>
            <person name="Brun A."/>
            <person name="Buee M."/>
            <person name="Cantarel B."/>
            <person name="Chevalier G."/>
            <person name="Couloux A."/>
            <person name="Da Silva C."/>
            <person name="Denoeud F."/>
            <person name="Duplessis S."/>
            <person name="Ghignone S."/>
            <person name="Hilselberger B."/>
            <person name="Iotti M."/>
            <person name="Marcais B."/>
            <person name="Mello A."/>
            <person name="Miranda M."/>
            <person name="Pacioni G."/>
            <person name="Quesneville H."/>
            <person name="Riccioni C."/>
            <person name="Ruotolo R."/>
            <person name="Splivallo R."/>
            <person name="Stocchi V."/>
            <person name="Tisserant E."/>
            <person name="Viscomi A.R."/>
            <person name="Zambonelli A."/>
            <person name="Zampieri E."/>
            <person name="Henrissat B."/>
            <person name="Lebrun M.H."/>
            <person name="Paolocci F."/>
            <person name="Bonfante P."/>
            <person name="Ottonello S."/>
            <person name="Wincker P."/>
        </authorList>
    </citation>
    <scope>NUCLEOTIDE SEQUENCE [LARGE SCALE GENOMIC DNA]</scope>
    <source>
        <strain evidence="1 2">Mel28</strain>
    </source>
</reference>
<sequence length="403" mass="45126">MFAKARDPECRLGSCRSTIRTYSPIRDDHLSAMTTTPRFHAELLENIRSITISIHLPSPSNSTTKLDLDSPCLINLHHDGQSMPLNLPGNVAPAASLALRICKPGERMLCYRLPVSSPKSLSVTETENYVPWTALELNKEAATLFSCRACRAEVIPKDRIKTWKDLPSGNWEEMMDFWHCHKPDESRSHHHIGRPRYAPLQRGYVAESGTALVDLTYFLLAEADCSEAVEVSEPTSAKQDLHVLTCKSCKSALGVVDRKPSGDGSSSTSRGWTIYKWALCDEKSKTFPMQCFLAAQLVDLAENNGTRRIIFTAQEVKLRIWIFSTDTRYIGSDTGRVMRAVKVFWQAGAGDKGGMMGTDGFEEVAIHKQLLEGLKEAIERGDQKFGEWRVGMVERFEKRSNVV</sequence>
<keyword evidence="2" id="KW-1185">Reference proteome</keyword>
<protein>
    <submittedName>
        <fullName evidence="1">(Perigord truffle) hypothetical protein</fullName>
    </submittedName>
</protein>
<dbReference type="InParanoid" id="D5G5X3"/>
<dbReference type="GO" id="GO:0043161">
    <property type="term" value="P:proteasome-mediated ubiquitin-dependent protein catabolic process"/>
    <property type="evidence" value="ECO:0007669"/>
    <property type="project" value="TreeGrafter"/>
</dbReference>
<dbReference type="GO" id="GO:0005829">
    <property type="term" value="C:cytosol"/>
    <property type="evidence" value="ECO:0007669"/>
    <property type="project" value="TreeGrafter"/>
</dbReference>
<dbReference type="EMBL" id="FN430002">
    <property type="protein sequence ID" value="CAZ79916.1"/>
    <property type="molecule type" value="Genomic_DNA"/>
</dbReference>
<dbReference type="HOGENOM" id="CLU_029122_1_1_1"/>
<dbReference type="RefSeq" id="XP_002835759.1">
    <property type="nucleotide sequence ID" value="XM_002835713.1"/>
</dbReference>
<dbReference type="AlphaFoldDB" id="D5G5X3"/>
<dbReference type="GO" id="GO:0000209">
    <property type="term" value="P:protein polyubiquitination"/>
    <property type="evidence" value="ECO:0007669"/>
    <property type="project" value="TreeGrafter"/>
</dbReference>
<dbReference type="GO" id="GO:0005634">
    <property type="term" value="C:nucleus"/>
    <property type="evidence" value="ECO:0007669"/>
    <property type="project" value="TreeGrafter"/>
</dbReference>
<dbReference type="GO" id="GO:0051865">
    <property type="term" value="P:protein autoubiquitination"/>
    <property type="evidence" value="ECO:0007669"/>
    <property type="project" value="TreeGrafter"/>
</dbReference>
<dbReference type="GeneID" id="9187594"/>
<dbReference type="Pfam" id="PF09814">
    <property type="entry name" value="HECT_2"/>
    <property type="match status" value="1"/>
</dbReference>
<name>D5G5X3_TUBMM</name>
<dbReference type="GO" id="GO:0000151">
    <property type="term" value="C:ubiquitin ligase complex"/>
    <property type="evidence" value="ECO:0007669"/>
    <property type="project" value="TreeGrafter"/>
</dbReference>
<dbReference type="GO" id="GO:0030332">
    <property type="term" value="F:cyclin binding"/>
    <property type="evidence" value="ECO:0007669"/>
    <property type="project" value="TreeGrafter"/>
</dbReference>